<dbReference type="Pfam" id="PF02538">
    <property type="entry name" value="Hydantoinase_B"/>
    <property type="match status" value="1"/>
</dbReference>
<dbReference type="PANTHER" id="PTHR11365">
    <property type="entry name" value="5-OXOPROLINASE RELATED"/>
    <property type="match status" value="1"/>
</dbReference>
<dbReference type="InterPro" id="IPR003692">
    <property type="entry name" value="Hydantoinase_B"/>
</dbReference>
<comment type="caution">
    <text evidence="2">The sequence shown here is derived from an EMBL/GenBank/DDBJ whole genome shotgun (WGS) entry which is preliminary data.</text>
</comment>
<protein>
    <submittedName>
        <fullName evidence="2">Hydantoinase B/oxoprolinase family protein</fullName>
    </submittedName>
</protein>
<name>A0A934NFJ6_9BACT</name>
<evidence type="ECO:0000259" key="1">
    <source>
        <dbReference type="Pfam" id="PF02538"/>
    </source>
</evidence>
<reference evidence="2" key="1">
    <citation type="submission" date="2020-10" db="EMBL/GenBank/DDBJ databases">
        <title>Ca. Dormibacterota MAGs.</title>
        <authorList>
            <person name="Montgomery K."/>
        </authorList>
    </citation>
    <scope>NUCLEOTIDE SEQUENCE [LARGE SCALE GENOMIC DNA]</scope>
    <source>
        <strain evidence="2">SC8812_S17_10</strain>
    </source>
</reference>
<proteinExistence type="predicted"/>
<dbReference type="RefSeq" id="WP_338204845.1">
    <property type="nucleotide sequence ID" value="NZ_JAEKNR010000225.1"/>
</dbReference>
<sequence length="560" mass="60795">MATTAVDPFTIEIIKNSLVAAGDEMFYALQRTSKSTIIYETLDYGVGITDQQGRLVAQGNGVPLFIGTLDAAVNAVRDKFGATLQRDDIIITNDPYGGGGTHLSDVSLVMPVYHNGELMAYVANKAHWTEVGGKDPGSWTTDSTEVFQEGLQFPNVKLFSRGEPDQSLLDLIAANVRLPDMTLGDLWAGVAALRVGERRFLGLCDKYGPTAVRTAIESLLDHGETMARQELARLPKGTFEAEDMIDDDGIGNGPFPVRVKVTISADEFVADFTGSNLQVPGPINNTRTGLVSGVRAVFKALTNPEIPANGGAFRPVRVVCPDGTVFTAQRPAPVSTYWETMLYATDLIWKALAPHIPERLPAGHFLSVCGTILAGQHPDSKELFLLVEPLVGGWGAGHDKDGDNGQFCVGDGETYNIPIEVTETRYGVLVDQYEFHTEDGGAGEFRGGKGVILDYRIVSDEAYLTGTFGRHRFKPWGMNGGQAGSNNYILVMRKEGSREQPVGKVARRRLERGDVARLVTGTGGGFGDPRRRPREKVLADVHDGYITSEQARRDYGIELT</sequence>
<gene>
    <name evidence="2" type="ORF">JF922_22690</name>
</gene>
<dbReference type="AlphaFoldDB" id="A0A934NFJ6"/>
<evidence type="ECO:0000313" key="3">
    <source>
        <dbReference type="Proteomes" id="UP000612893"/>
    </source>
</evidence>
<dbReference type="InterPro" id="IPR045079">
    <property type="entry name" value="Oxoprolinase-like"/>
</dbReference>
<accession>A0A934NFJ6</accession>
<dbReference type="Proteomes" id="UP000612893">
    <property type="component" value="Unassembled WGS sequence"/>
</dbReference>
<evidence type="ECO:0000313" key="2">
    <source>
        <dbReference type="EMBL" id="MBJ7600862.1"/>
    </source>
</evidence>
<keyword evidence="3" id="KW-1185">Reference proteome</keyword>
<organism evidence="2 3">
    <name type="scientific">Candidatus Nephthysia bennettiae</name>
    <dbReference type="NCBI Taxonomy" id="3127016"/>
    <lineage>
        <taxon>Bacteria</taxon>
        <taxon>Bacillati</taxon>
        <taxon>Candidatus Dormiibacterota</taxon>
        <taxon>Candidatus Dormibacteria</taxon>
        <taxon>Candidatus Dormibacterales</taxon>
        <taxon>Candidatus Dormibacteraceae</taxon>
        <taxon>Candidatus Nephthysia</taxon>
    </lineage>
</organism>
<dbReference type="EMBL" id="JAEKNR010000225">
    <property type="protein sequence ID" value="MBJ7600862.1"/>
    <property type="molecule type" value="Genomic_DNA"/>
</dbReference>
<dbReference type="PANTHER" id="PTHR11365:SF23">
    <property type="entry name" value="HYPOTHETICAL 5-OXOPROLINASE (EUROFUNG)-RELATED"/>
    <property type="match status" value="1"/>
</dbReference>
<feature type="domain" description="Hydantoinase B/oxoprolinase" evidence="1">
    <location>
        <begin position="7"/>
        <end position="529"/>
    </location>
</feature>